<keyword evidence="10" id="KW-1185">Reference proteome</keyword>
<evidence type="ECO:0000256" key="3">
    <source>
        <dbReference type="ARBA" id="ARBA00023015"/>
    </source>
</evidence>
<proteinExistence type="predicted"/>
<evidence type="ECO:0000313" key="10">
    <source>
        <dbReference type="Proteomes" id="UP000738349"/>
    </source>
</evidence>
<dbReference type="GO" id="GO:0003677">
    <property type="term" value="F:DNA binding"/>
    <property type="evidence" value="ECO:0007669"/>
    <property type="project" value="UniProtKB-KW"/>
</dbReference>
<feature type="compositionally biased region" description="Polar residues" evidence="7">
    <location>
        <begin position="480"/>
        <end position="496"/>
    </location>
</feature>
<accession>A0A9P9J8J5</accession>
<evidence type="ECO:0000313" key="9">
    <source>
        <dbReference type="EMBL" id="KAH7148221.1"/>
    </source>
</evidence>
<evidence type="ECO:0000256" key="5">
    <source>
        <dbReference type="ARBA" id="ARBA00023163"/>
    </source>
</evidence>
<dbReference type="PANTHER" id="PTHR36206">
    <property type="entry name" value="ASPERCRYPTIN BIOSYNTHESIS CLUSTER-SPECIFIC TRANSCRIPTION REGULATOR ATNN-RELATED"/>
    <property type="match status" value="1"/>
</dbReference>
<keyword evidence="6" id="KW-0539">Nucleus</keyword>
<evidence type="ECO:0000256" key="6">
    <source>
        <dbReference type="ARBA" id="ARBA00023242"/>
    </source>
</evidence>
<gene>
    <name evidence="9" type="ORF">EDB81DRAFT_791780</name>
</gene>
<keyword evidence="3" id="KW-0805">Transcription regulation</keyword>
<dbReference type="GO" id="GO:0000981">
    <property type="term" value="F:DNA-binding transcription factor activity, RNA polymerase II-specific"/>
    <property type="evidence" value="ECO:0007669"/>
    <property type="project" value="InterPro"/>
</dbReference>
<dbReference type="PROSITE" id="PS50048">
    <property type="entry name" value="ZN2_CY6_FUNGAL_2"/>
    <property type="match status" value="1"/>
</dbReference>
<dbReference type="PANTHER" id="PTHR36206:SF16">
    <property type="entry name" value="TRANSCRIPTION FACTOR DOMAIN-CONTAINING PROTEIN-RELATED"/>
    <property type="match status" value="1"/>
</dbReference>
<dbReference type="PROSITE" id="PS00463">
    <property type="entry name" value="ZN2_CY6_FUNGAL_1"/>
    <property type="match status" value="1"/>
</dbReference>
<feature type="domain" description="Zn(2)-C6 fungal-type" evidence="8">
    <location>
        <begin position="13"/>
        <end position="41"/>
    </location>
</feature>
<dbReference type="Gene3D" id="4.10.240.10">
    <property type="entry name" value="Zn(2)-C6 fungal-type DNA-binding domain"/>
    <property type="match status" value="1"/>
</dbReference>
<dbReference type="AlphaFoldDB" id="A0A9P9J8J5"/>
<evidence type="ECO:0000256" key="4">
    <source>
        <dbReference type="ARBA" id="ARBA00023125"/>
    </source>
</evidence>
<comment type="caution">
    <text evidence="9">The sequence shown here is derived from an EMBL/GenBank/DDBJ whole genome shotgun (WGS) entry which is preliminary data.</text>
</comment>
<protein>
    <recommendedName>
        <fullName evidence="8">Zn(2)-C6 fungal-type domain-containing protein</fullName>
    </recommendedName>
</protein>
<dbReference type="CDD" id="cd00067">
    <property type="entry name" value="GAL4"/>
    <property type="match status" value="1"/>
</dbReference>
<organism evidence="9 10">
    <name type="scientific">Dactylonectria macrodidyma</name>
    <dbReference type="NCBI Taxonomy" id="307937"/>
    <lineage>
        <taxon>Eukaryota</taxon>
        <taxon>Fungi</taxon>
        <taxon>Dikarya</taxon>
        <taxon>Ascomycota</taxon>
        <taxon>Pezizomycotina</taxon>
        <taxon>Sordariomycetes</taxon>
        <taxon>Hypocreomycetidae</taxon>
        <taxon>Hypocreales</taxon>
        <taxon>Nectriaceae</taxon>
        <taxon>Dactylonectria</taxon>
    </lineage>
</organism>
<keyword evidence="5" id="KW-0804">Transcription</keyword>
<keyword evidence="4" id="KW-0238">DNA-binding</keyword>
<dbReference type="InterPro" id="IPR001138">
    <property type="entry name" value="Zn2Cys6_DnaBD"/>
</dbReference>
<evidence type="ECO:0000256" key="2">
    <source>
        <dbReference type="ARBA" id="ARBA00022833"/>
    </source>
</evidence>
<keyword evidence="2" id="KW-0862">Zinc</keyword>
<dbReference type="Pfam" id="PF11951">
    <property type="entry name" value="Fungal_trans_2"/>
    <property type="match status" value="1"/>
</dbReference>
<dbReference type="Proteomes" id="UP000738349">
    <property type="component" value="Unassembled WGS sequence"/>
</dbReference>
<dbReference type="GO" id="GO:0008270">
    <property type="term" value="F:zinc ion binding"/>
    <property type="evidence" value="ECO:0007669"/>
    <property type="project" value="InterPro"/>
</dbReference>
<dbReference type="InterPro" id="IPR052360">
    <property type="entry name" value="Transcr_Regulatory_Proteins"/>
</dbReference>
<dbReference type="Pfam" id="PF00172">
    <property type="entry name" value="Zn_clus"/>
    <property type="match status" value="1"/>
</dbReference>
<feature type="region of interest" description="Disordered" evidence="7">
    <location>
        <begin position="478"/>
        <end position="499"/>
    </location>
</feature>
<dbReference type="InterPro" id="IPR036864">
    <property type="entry name" value="Zn2-C6_fun-type_DNA-bd_sf"/>
</dbReference>
<dbReference type="SUPFAM" id="SSF57701">
    <property type="entry name" value="Zn2/Cys6 DNA-binding domain"/>
    <property type="match status" value="1"/>
</dbReference>
<keyword evidence="1" id="KW-0479">Metal-binding</keyword>
<dbReference type="OrthoDB" id="3145928at2759"/>
<reference evidence="9" key="1">
    <citation type="journal article" date="2021" name="Nat. Commun.">
        <title>Genetic determinants of endophytism in the Arabidopsis root mycobiome.</title>
        <authorList>
            <person name="Mesny F."/>
            <person name="Miyauchi S."/>
            <person name="Thiergart T."/>
            <person name="Pickel B."/>
            <person name="Atanasova L."/>
            <person name="Karlsson M."/>
            <person name="Huettel B."/>
            <person name="Barry K.W."/>
            <person name="Haridas S."/>
            <person name="Chen C."/>
            <person name="Bauer D."/>
            <person name="Andreopoulos W."/>
            <person name="Pangilinan J."/>
            <person name="LaButti K."/>
            <person name="Riley R."/>
            <person name="Lipzen A."/>
            <person name="Clum A."/>
            <person name="Drula E."/>
            <person name="Henrissat B."/>
            <person name="Kohler A."/>
            <person name="Grigoriev I.V."/>
            <person name="Martin F.M."/>
            <person name="Hacquard S."/>
        </authorList>
    </citation>
    <scope>NUCLEOTIDE SEQUENCE</scope>
    <source>
        <strain evidence="9">MPI-CAGE-AT-0147</strain>
    </source>
</reference>
<dbReference type="InterPro" id="IPR021858">
    <property type="entry name" value="Fun_TF"/>
</dbReference>
<dbReference type="EMBL" id="JAGMUV010000007">
    <property type="protein sequence ID" value="KAH7148221.1"/>
    <property type="molecule type" value="Genomic_DNA"/>
</dbReference>
<sequence>MSRRTTITRSKSGCKTCKIRRVKCDESRPACRRCTSTGRICDGYGIWGREEGLSSTPSHTHTITHSTHLGLISKLSREDQQQFHWFSHQTVKRVSGVFSISFWKTLVLQASHTQPAVLYAALALGSAHKRVMLDAGSRQSVPTSHKLDHQQRATLRYYNTAIQLLHTHFNAKDKASTRIALISCIVFICLEYMQQRYETGYAHLQSGIKLLDTVLGSPKSGDTLSDSSDWPKSHGVVDDCLIETLHRLNLQTTLIKNGLIQSDSIKAYCMRNSIPDAFSSVEESRTHLDRLLSRAHHLEGESQKVDVSKNSGSAFELLSLQQLLRTDLMCWLQTHRKLGAKLEQASRDRLGYELLGIYHSMAYIITESAFYPLHQDSSRCTAHFESILSTTTTFVASVSPLLAEGRLSGHCPGRFNFITDLGIIPPLFYTALKCPEPEIKHEATELLAKIIHREGIWDGPLASCIVTDVMRLEEGGVDTTHATPSTESPSPNNTEEASPLWVPEFEGPESCGRLPTDSRADLVMTSNIRQRDGSWIAISRGFNRSLGKLRWSSL</sequence>
<dbReference type="SMART" id="SM00066">
    <property type="entry name" value="GAL4"/>
    <property type="match status" value="1"/>
</dbReference>
<evidence type="ECO:0000256" key="7">
    <source>
        <dbReference type="SAM" id="MobiDB-lite"/>
    </source>
</evidence>
<evidence type="ECO:0000259" key="8">
    <source>
        <dbReference type="PROSITE" id="PS50048"/>
    </source>
</evidence>
<evidence type="ECO:0000256" key="1">
    <source>
        <dbReference type="ARBA" id="ARBA00022723"/>
    </source>
</evidence>
<name>A0A9P9J8J5_9HYPO</name>